<protein>
    <submittedName>
        <fullName evidence="2">Uncharacterized protein</fullName>
    </submittedName>
</protein>
<dbReference type="EMBL" id="JBCEZU010000145">
    <property type="protein sequence ID" value="KAK9524952.1"/>
    <property type="molecule type" value="Genomic_DNA"/>
</dbReference>
<sequence length="161" mass="18116">MKIVLLITVTLALTLVHAWNDQPCQKNNNNNANNQFVLKHILPEGFDINSMDKWKEHLKGKDVCKPGRSKQSFLKSSDKDKVGKICGDGGHLFKGNFCISDSTMLVYNFEVNKNCDITKGPDTTNNPVIVACDEIDSKCVPVHFEKYIEGKVTDYHERCSP</sequence>
<reference evidence="2 3" key="1">
    <citation type="journal article" date="2024" name="Genome Biol. Evol.">
        <title>Chromosome-level genome assembly of the viviparous eelpout Zoarces viviparus.</title>
        <authorList>
            <person name="Fuhrmann N."/>
            <person name="Brasseur M.V."/>
            <person name="Bakowski C.E."/>
            <person name="Podsiadlowski L."/>
            <person name="Prost S."/>
            <person name="Krehenwinkel H."/>
            <person name="Mayer C."/>
        </authorList>
    </citation>
    <scope>NUCLEOTIDE SEQUENCE [LARGE SCALE GENOMIC DNA]</scope>
    <source>
        <strain evidence="2">NO-MEL_2022_Ind0_liver</strain>
    </source>
</reference>
<evidence type="ECO:0000313" key="2">
    <source>
        <dbReference type="EMBL" id="KAK9524952.1"/>
    </source>
</evidence>
<name>A0AAW1ERP3_ZOAVI</name>
<proteinExistence type="predicted"/>
<keyword evidence="3" id="KW-1185">Reference proteome</keyword>
<dbReference type="AlphaFoldDB" id="A0AAW1ERP3"/>
<keyword evidence="1" id="KW-0732">Signal</keyword>
<feature type="chain" id="PRO_5043810876" evidence="1">
    <location>
        <begin position="19"/>
        <end position="161"/>
    </location>
</feature>
<evidence type="ECO:0000256" key="1">
    <source>
        <dbReference type="SAM" id="SignalP"/>
    </source>
</evidence>
<gene>
    <name evidence="2" type="ORF">VZT92_017309</name>
</gene>
<dbReference type="Gene3D" id="3.10.130.10">
    <property type="entry name" value="Ribonuclease A-like domain"/>
    <property type="match status" value="1"/>
</dbReference>
<feature type="signal peptide" evidence="1">
    <location>
        <begin position="1"/>
        <end position="18"/>
    </location>
</feature>
<comment type="caution">
    <text evidence="2">The sequence shown here is derived from an EMBL/GenBank/DDBJ whole genome shotgun (WGS) entry which is preliminary data.</text>
</comment>
<accession>A0AAW1ERP3</accession>
<dbReference type="Proteomes" id="UP001488805">
    <property type="component" value="Unassembled WGS sequence"/>
</dbReference>
<dbReference type="InterPro" id="IPR036816">
    <property type="entry name" value="RNaseA-like_dom_sf"/>
</dbReference>
<organism evidence="2 3">
    <name type="scientific">Zoarces viviparus</name>
    <name type="common">Viviparous eelpout</name>
    <name type="synonym">Blennius viviparus</name>
    <dbReference type="NCBI Taxonomy" id="48416"/>
    <lineage>
        <taxon>Eukaryota</taxon>
        <taxon>Metazoa</taxon>
        <taxon>Chordata</taxon>
        <taxon>Craniata</taxon>
        <taxon>Vertebrata</taxon>
        <taxon>Euteleostomi</taxon>
        <taxon>Actinopterygii</taxon>
        <taxon>Neopterygii</taxon>
        <taxon>Teleostei</taxon>
        <taxon>Neoteleostei</taxon>
        <taxon>Acanthomorphata</taxon>
        <taxon>Eupercaria</taxon>
        <taxon>Perciformes</taxon>
        <taxon>Cottioidei</taxon>
        <taxon>Zoarcales</taxon>
        <taxon>Zoarcidae</taxon>
        <taxon>Zoarcinae</taxon>
        <taxon>Zoarces</taxon>
    </lineage>
</organism>
<evidence type="ECO:0000313" key="3">
    <source>
        <dbReference type="Proteomes" id="UP001488805"/>
    </source>
</evidence>